<evidence type="ECO:0000256" key="1">
    <source>
        <dbReference type="ARBA" id="ARBA00022737"/>
    </source>
</evidence>
<evidence type="ECO:0000313" key="5">
    <source>
        <dbReference type="EMBL" id="CAF3927974.1"/>
    </source>
</evidence>
<protein>
    <recommendedName>
        <fullName evidence="7">Ankyrin repeat protein</fullName>
    </recommendedName>
</protein>
<feature type="repeat" description="ANK" evidence="3">
    <location>
        <begin position="11"/>
        <end position="43"/>
    </location>
</feature>
<dbReference type="OrthoDB" id="9632638at2759"/>
<name>A0A814TQ60_9BILA</name>
<evidence type="ECO:0000313" key="4">
    <source>
        <dbReference type="EMBL" id="CAF1164379.1"/>
    </source>
</evidence>
<dbReference type="EMBL" id="CAJOBC010007311">
    <property type="protein sequence ID" value="CAF3927974.1"/>
    <property type="molecule type" value="Genomic_DNA"/>
</dbReference>
<keyword evidence="6" id="KW-1185">Reference proteome</keyword>
<organism evidence="4 6">
    <name type="scientific">Didymodactylos carnosus</name>
    <dbReference type="NCBI Taxonomy" id="1234261"/>
    <lineage>
        <taxon>Eukaryota</taxon>
        <taxon>Metazoa</taxon>
        <taxon>Spiralia</taxon>
        <taxon>Gnathifera</taxon>
        <taxon>Rotifera</taxon>
        <taxon>Eurotatoria</taxon>
        <taxon>Bdelloidea</taxon>
        <taxon>Philodinida</taxon>
        <taxon>Philodinidae</taxon>
        <taxon>Didymodactylos</taxon>
    </lineage>
</organism>
<evidence type="ECO:0000256" key="3">
    <source>
        <dbReference type="PROSITE-ProRule" id="PRU00023"/>
    </source>
</evidence>
<dbReference type="PROSITE" id="PS50088">
    <property type="entry name" value="ANK_REPEAT"/>
    <property type="match status" value="1"/>
</dbReference>
<dbReference type="Gene3D" id="1.25.40.20">
    <property type="entry name" value="Ankyrin repeat-containing domain"/>
    <property type="match status" value="1"/>
</dbReference>
<dbReference type="InterPro" id="IPR036770">
    <property type="entry name" value="Ankyrin_rpt-contain_sf"/>
</dbReference>
<dbReference type="SMART" id="SM00248">
    <property type="entry name" value="ANK"/>
    <property type="match status" value="2"/>
</dbReference>
<dbReference type="PANTHER" id="PTHR24171">
    <property type="entry name" value="ANKYRIN REPEAT DOMAIN-CONTAINING PROTEIN 39-RELATED"/>
    <property type="match status" value="1"/>
</dbReference>
<dbReference type="Pfam" id="PF12796">
    <property type="entry name" value="Ank_2"/>
    <property type="match status" value="1"/>
</dbReference>
<dbReference type="PANTHER" id="PTHR24171:SF9">
    <property type="entry name" value="ANKYRIN REPEAT DOMAIN-CONTAINING PROTEIN 39"/>
    <property type="match status" value="1"/>
</dbReference>
<accession>A0A814TQ60</accession>
<dbReference type="Proteomes" id="UP000663829">
    <property type="component" value="Unassembled WGS sequence"/>
</dbReference>
<reference evidence="4" key="1">
    <citation type="submission" date="2021-02" db="EMBL/GenBank/DDBJ databases">
        <authorList>
            <person name="Nowell W R."/>
        </authorList>
    </citation>
    <scope>NUCLEOTIDE SEQUENCE</scope>
</reference>
<dbReference type="SUPFAM" id="SSF48403">
    <property type="entry name" value="Ankyrin repeat"/>
    <property type="match status" value="1"/>
</dbReference>
<evidence type="ECO:0000313" key="6">
    <source>
        <dbReference type="Proteomes" id="UP000663829"/>
    </source>
</evidence>
<keyword evidence="2 3" id="KW-0040">ANK repeat</keyword>
<dbReference type="AlphaFoldDB" id="A0A814TQ60"/>
<proteinExistence type="predicted"/>
<dbReference type="PROSITE" id="PS50297">
    <property type="entry name" value="ANK_REP_REGION"/>
    <property type="match status" value="1"/>
</dbReference>
<keyword evidence="1" id="KW-0677">Repeat</keyword>
<comment type="caution">
    <text evidence="4">The sequence shown here is derived from an EMBL/GenBank/DDBJ whole genome shotgun (WGS) entry which is preliminary data.</text>
</comment>
<dbReference type="InterPro" id="IPR002110">
    <property type="entry name" value="Ankyrin_rpt"/>
</dbReference>
<gene>
    <name evidence="4" type="ORF">GPM918_LOCUS21849</name>
    <name evidence="5" type="ORF">SRO942_LOCUS21847</name>
</gene>
<evidence type="ECO:0008006" key="7">
    <source>
        <dbReference type="Google" id="ProtNLM"/>
    </source>
</evidence>
<evidence type="ECO:0000256" key="2">
    <source>
        <dbReference type="ARBA" id="ARBA00023043"/>
    </source>
</evidence>
<sequence>MGVDFNHQDEQNRTPLHYAVQYYGVDFVKWLCESGANWKTADISGQYPITEAAEKGDPPVVKYFIENRPATRELKNKAGQNALAIAKACRYNRIVQLLDPGNKDYRVKEDEEDPTIAPPKYTLQQLLRASENGQVPIIKEFVDQRYRSLATKLINVGK</sequence>
<dbReference type="Proteomes" id="UP000681722">
    <property type="component" value="Unassembled WGS sequence"/>
</dbReference>
<dbReference type="EMBL" id="CAJNOQ010007311">
    <property type="protein sequence ID" value="CAF1164379.1"/>
    <property type="molecule type" value="Genomic_DNA"/>
</dbReference>